<evidence type="ECO:0000313" key="1">
    <source>
        <dbReference type="EMBL" id="PON84770.1"/>
    </source>
</evidence>
<evidence type="ECO:0000313" key="2">
    <source>
        <dbReference type="Proteomes" id="UP000237000"/>
    </source>
</evidence>
<gene>
    <name evidence="1" type="ORF">TorRG33x02_194740</name>
</gene>
<name>A0A2P5EGV5_TREOI</name>
<dbReference type="Proteomes" id="UP000237000">
    <property type="component" value="Unassembled WGS sequence"/>
</dbReference>
<proteinExistence type="predicted"/>
<reference evidence="2" key="1">
    <citation type="submission" date="2016-06" db="EMBL/GenBank/DDBJ databases">
        <title>Parallel loss of symbiosis genes in relatives of nitrogen-fixing non-legume Parasponia.</title>
        <authorList>
            <person name="Van Velzen R."/>
            <person name="Holmer R."/>
            <person name="Bu F."/>
            <person name="Rutten L."/>
            <person name="Van Zeijl A."/>
            <person name="Liu W."/>
            <person name="Santuari L."/>
            <person name="Cao Q."/>
            <person name="Sharma T."/>
            <person name="Shen D."/>
            <person name="Roswanjaya Y."/>
            <person name="Wardhani T."/>
            <person name="Kalhor M.S."/>
            <person name="Jansen J."/>
            <person name="Van den Hoogen J."/>
            <person name="Gungor B."/>
            <person name="Hartog M."/>
            <person name="Hontelez J."/>
            <person name="Verver J."/>
            <person name="Yang W.-C."/>
            <person name="Schijlen E."/>
            <person name="Repin R."/>
            <person name="Schilthuizen M."/>
            <person name="Schranz E."/>
            <person name="Heidstra R."/>
            <person name="Miyata K."/>
            <person name="Fedorova E."/>
            <person name="Kohlen W."/>
            <person name="Bisseling T."/>
            <person name="Smit S."/>
            <person name="Geurts R."/>
        </authorList>
    </citation>
    <scope>NUCLEOTIDE SEQUENCE [LARGE SCALE GENOMIC DNA]</scope>
    <source>
        <strain evidence="2">cv. RG33-2</strain>
    </source>
</reference>
<keyword evidence="2" id="KW-1185">Reference proteome</keyword>
<dbReference type="EMBL" id="JXTC01000157">
    <property type="protein sequence ID" value="PON84770.1"/>
    <property type="molecule type" value="Genomic_DNA"/>
</dbReference>
<dbReference type="InParanoid" id="A0A2P5EGV5"/>
<comment type="caution">
    <text evidence="1">The sequence shown here is derived from an EMBL/GenBank/DDBJ whole genome shotgun (WGS) entry which is preliminary data.</text>
</comment>
<protein>
    <submittedName>
        <fullName evidence="1">Uncharacterized protein</fullName>
    </submittedName>
</protein>
<dbReference type="AlphaFoldDB" id="A0A2P5EGV5"/>
<accession>A0A2P5EGV5</accession>
<sequence length="43" mass="4527">MTGIDNGDGVGKVMKLAGGVRIEMKISLRGVNSLEDLLIELPS</sequence>
<organism evidence="1 2">
    <name type="scientific">Trema orientale</name>
    <name type="common">Charcoal tree</name>
    <name type="synonym">Celtis orientalis</name>
    <dbReference type="NCBI Taxonomy" id="63057"/>
    <lineage>
        <taxon>Eukaryota</taxon>
        <taxon>Viridiplantae</taxon>
        <taxon>Streptophyta</taxon>
        <taxon>Embryophyta</taxon>
        <taxon>Tracheophyta</taxon>
        <taxon>Spermatophyta</taxon>
        <taxon>Magnoliopsida</taxon>
        <taxon>eudicotyledons</taxon>
        <taxon>Gunneridae</taxon>
        <taxon>Pentapetalae</taxon>
        <taxon>rosids</taxon>
        <taxon>fabids</taxon>
        <taxon>Rosales</taxon>
        <taxon>Cannabaceae</taxon>
        <taxon>Trema</taxon>
    </lineage>
</organism>